<organism evidence="1 2">
    <name type="scientific">Streptococcus pneumoniae</name>
    <dbReference type="NCBI Taxonomy" id="1313"/>
    <lineage>
        <taxon>Bacteria</taxon>
        <taxon>Bacillati</taxon>
        <taxon>Bacillota</taxon>
        <taxon>Bacilli</taxon>
        <taxon>Lactobacillales</taxon>
        <taxon>Streptococcaceae</taxon>
        <taxon>Streptococcus</taxon>
    </lineage>
</organism>
<evidence type="ECO:0000313" key="2">
    <source>
        <dbReference type="Proteomes" id="UP000320896"/>
    </source>
</evidence>
<proteinExistence type="predicted"/>
<protein>
    <submittedName>
        <fullName evidence="1">Alcohol dehydrogenase</fullName>
    </submittedName>
</protein>
<feature type="non-terminal residue" evidence="1">
    <location>
        <position position="1"/>
    </location>
</feature>
<gene>
    <name evidence="1" type="ORF">AZJ70_09045</name>
</gene>
<comment type="caution">
    <text evidence="1">The sequence shown here is derived from an EMBL/GenBank/DDBJ whole genome shotgun (WGS) entry which is preliminary data.</text>
</comment>
<evidence type="ECO:0000313" key="1">
    <source>
        <dbReference type="EMBL" id="TVW83401.1"/>
    </source>
</evidence>
<accession>A0A559A1C3</accession>
<sequence>VVEKRAVENAVAILEEMEKGQIQGRIVIVFTH</sequence>
<dbReference type="EMBL" id="VMWH01000114">
    <property type="protein sequence ID" value="TVW83401.1"/>
    <property type="molecule type" value="Genomic_DNA"/>
</dbReference>
<dbReference type="Proteomes" id="UP000320896">
    <property type="component" value="Unassembled WGS sequence"/>
</dbReference>
<reference evidence="1 2" key="1">
    <citation type="submission" date="2019-07" db="EMBL/GenBank/DDBJ databases">
        <authorList>
            <person name="Mohale T."/>
        </authorList>
    </citation>
    <scope>NUCLEOTIDE SEQUENCE [LARGE SCALE GENOMIC DNA]</scope>
    <source>
        <strain evidence="1 2">NTPn 126</strain>
    </source>
</reference>
<name>A0A559A1C3_STREE</name>
<dbReference type="AlphaFoldDB" id="A0A559A1C3"/>